<evidence type="ECO:0000313" key="7">
    <source>
        <dbReference type="EMBL" id="KAF5943802.1"/>
    </source>
</evidence>
<dbReference type="SUPFAM" id="SSF90229">
    <property type="entry name" value="CCCH zinc finger"/>
    <property type="match status" value="1"/>
</dbReference>
<dbReference type="InterPro" id="IPR052650">
    <property type="entry name" value="Zinc_finger_CCCH"/>
</dbReference>
<dbReference type="GO" id="GO:0008270">
    <property type="term" value="F:zinc ion binding"/>
    <property type="evidence" value="ECO:0007669"/>
    <property type="project" value="UniProtKB-KW"/>
</dbReference>
<dbReference type="PANTHER" id="PTHR36886:SF3">
    <property type="entry name" value="PROTEIN FRIGIDA-ESSENTIAL 1"/>
    <property type="match status" value="1"/>
</dbReference>
<feature type="region of interest" description="Disordered" evidence="5">
    <location>
        <begin position="349"/>
        <end position="377"/>
    </location>
</feature>
<dbReference type="Pfam" id="PF00642">
    <property type="entry name" value="zf-CCCH"/>
    <property type="match status" value="1"/>
</dbReference>
<name>A0A7J7GSP1_CAMSI</name>
<feature type="zinc finger region" description="C3H1-type" evidence="4">
    <location>
        <begin position="304"/>
        <end position="331"/>
    </location>
</feature>
<sequence length="923" mass="102350">SLNFFNPFIVSNTLCGTPVRKGFKPKCHPPPPPLPLTATAPTTTTPRRPAINLDEGSDIGMDNDDDDVEYEEIEEEVEVEEEVEEEVEVEEEIEEEEVEEEEEEVEEEEEMEEEVEEGEEIGEDLSDSPIDEDQNDVSQGMESKGHEEHLRSGSSDPEKSVVNLPADSLAVEGGIDNSKFSGAGETRQKGESTVNVEDPKSPNMGIHQVASKDDGLLEFVGDKKDSGDFPKMITPKDDDVCNDGKASRRDSGIMTAETTKPFNKLSKLARSLREDINQGPTRLAVPQVRPRSLSPLAGYNDGSKRPAVICDFFAKGWCIKGNSCRFLHIKDDINNICQKPEGDVATLNEKSELQADGGLRDGTERSESADFPNAAASSAARSSSFSLERTSSWEHGKSPRWHGVSEKHKILSLQREDLSRGVSPDSLQSPVYKDKARSISSFKDVGRENLTHNWSSDDYPISRNSCFPEQRSLANNSVISSDTYRSTVIPSHATSFEDMAARRSQFMLHDRSSPGLSRSPNLSLSPSIQTTGILPSQHIPAWTRSSFSFSSLGTDSLGAPKHSDSDREYHASRSSSWLQSSLRFSGSESENLSVTNVSGGPLPISGHRTKISSNDWEPSVRFRSSFFIPQSPSSPGSLYDPIRDSIEQPNLGDGFSKLSSTHEKSVTNTHLIMDGDPALTRSLGPECGSYKHSISGHHEVHDNMLDKNFHGKNLFRTEGEAMRISHDEQKNKNTLPKEEKLLTPAYAKDITEANKINLESDLRLQKDGLRHKNELKVDNGRQSNEMDVDLKTDWEQKESKALKHFRAALIDFVKELVKPAWREGHLSKDAHKVIVKKAVDKVLSTTQPHQAPNTAESIQQYLDASQQKISKLVEGYVVNFVEAQPTVARSPTLDIATSMRQGQQVLGTDMNDNLIRMGLNRLW</sequence>
<feature type="compositionally biased region" description="Basic and acidic residues" evidence="5">
    <location>
        <begin position="349"/>
        <end position="368"/>
    </location>
</feature>
<feature type="domain" description="C3H1-type" evidence="6">
    <location>
        <begin position="304"/>
        <end position="331"/>
    </location>
</feature>
<feature type="region of interest" description="Disordered" evidence="5">
    <location>
        <begin position="228"/>
        <end position="251"/>
    </location>
</feature>
<feature type="non-terminal residue" evidence="7">
    <location>
        <position position="923"/>
    </location>
</feature>
<dbReference type="AlphaFoldDB" id="A0A7J7GSP1"/>
<accession>A0A7J7GSP1</accession>
<evidence type="ECO:0000256" key="4">
    <source>
        <dbReference type="PROSITE-ProRule" id="PRU00723"/>
    </source>
</evidence>
<reference evidence="8" key="1">
    <citation type="journal article" date="2020" name="Nat. Commun.">
        <title>Genome assembly of wild tea tree DASZ reveals pedigree and selection history of tea varieties.</title>
        <authorList>
            <person name="Zhang W."/>
            <person name="Zhang Y."/>
            <person name="Qiu H."/>
            <person name="Guo Y."/>
            <person name="Wan H."/>
            <person name="Zhang X."/>
            <person name="Scossa F."/>
            <person name="Alseekh S."/>
            <person name="Zhang Q."/>
            <person name="Wang P."/>
            <person name="Xu L."/>
            <person name="Schmidt M.H."/>
            <person name="Jia X."/>
            <person name="Li D."/>
            <person name="Zhu A."/>
            <person name="Guo F."/>
            <person name="Chen W."/>
            <person name="Ni D."/>
            <person name="Usadel B."/>
            <person name="Fernie A.R."/>
            <person name="Wen W."/>
        </authorList>
    </citation>
    <scope>NUCLEOTIDE SEQUENCE [LARGE SCALE GENOMIC DNA]</scope>
    <source>
        <strain evidence="8">cv. G240</strain>
    </source>
</reference>
<evidence type="ECO:0000256" key="2">
    <source>
        <dbReference type="ARBA" id="ARBA00022771"/>
    </source>
</evidence>
<keyword evidence="3 4" id="KW-0862">Zinc</keyword>
<feature type="region of interest" description="Disordered" evidence="5">
    <location>
        <begin position="589"/>
        <end position="610"/>
    </location>
</feature>
<evidence type="ECO:0000256" key="3">
    <source>
        <dbReference type="ARBA" id="ARBA00022833"/>
    </source>
</evidence>
<organism evidence="7 8">
    <name type="scientific">Camellia sinensis</name>
    <name type="common">Tea plant</name>
    <name type="synonym">Thea sinensis</name>
    <dbReference type="NCBI Taxonomy" id="4442"/>
    <lineage>
        <taxon>Eukaryota</taxon>
        <taxon>Viridiplantae</taxon>
        <taxon>Streptophyta</taxon>
        <taxon>Embryophyta</taxon>
        <taxon>Tracheophyta</taxon>
        <taxon>Spermatophyta</taxon>
        <taxon>Magnoliopsida</taxon>
        <taxon>eudicotyledons</taxon>
        <taxon>Gunneridae</taxon>
        <taxon>Pentapetalae</taxon>
        <taxon>asterids</taxon>
        <taxon>Ericales</taxon>
        <taxon>Theaceae</taxon>
        <taxon>Camellia</taxon>
    </lineage>
</organism>
<gene>
    <name evidence="7" type="ORF">HYC85_017879</name>
</gene>
<feature type="compositionally biased region" description="Basic and acidic residues" evidence="5">
    <location>
        <begin position="143"/>
        <end position="159"/>
    </location>
</feature>
<keyword evidence="2 4" id="KW-0863">Zinc-finger</keyword>
<dbReference type="PANTHER" id="PTHR36886">
    <property type="entry name" value="PROTEIN FRIGIDA-ESSENTIAL 1"/>
    <property type="match status" value="1"/>
</dbReference>
<protein>
    <recommendedName>
        <fullName evidence="6">C3H1-type domain-containing protein</fullName>
    </recommendedName>
</protein>
<dbReference type="Proteomes" id="UP000593564">
    <property type="component" value="Unassembled WGS sequence"/>
</dbReference>
<dbReference type="InterPro" id="IPR057031">
    <property type="entry name" value="SFR19-like_C"/>
</dbReference>
<keyword evidence="1 4" id="KW-0479">Metal-binding</keyword>
<dbReference type="PROSITE" id="PS50103">
    <property type="entry name" value="ZF_C3H1"/>
    <property type="match status" value="1"/>
</dbReference>
<feature type="region of interest" description="Disordered" evidence="5">
    <location>
        <begin position="509"/>
        <end position="529"/>
    </location>
</feature>
<dbReference type="InterPro" id="IPR036855">
    <property type="entry name" value="Znf_CCCH_sf"/>
</dbReference>
<feature type="compositionally biased region" description="Polar residues" evidence="5">
    <location>
        <begin position="589"/>
        <end position="598"/>
    </location>
</feature>
<feature type="compositionally biased region" description="Acidic residues" evidence="5">
    <location>
        <begin position="55"/>
        <end position="135"/>
    </location>
</feature>
<evidence type="ECO:0000256" key="1">
    <source>
        <dbReference type="ARBA" id="ARBA00022723"/>
    </source>
</evidence>
<evidence type="ECO:0000313" key="8">
    <source>
        <dbReference type="Proteomes" id="UP000593564"/>
    </source>
</evidence>
<keyword evidence="8" id="KW-1185">Reference proteome</keyword>
<dbReference type="SMART" id="SM00356">
    <property type="entry name" value="ZnF_C3H1"/>
    <property type="match status" value="1"/>
</dbReference>
<evidence type="ECO:0000259" key="6">
    <source>
        <dbReference type="PROSITE" id="PS50103"/>
    </source>
</evidence>
<dbReference type="Pfam" id="PF23030">
    <property type="entry name" value="SCAF11-like_C"/>
    <property type="match status" value="1"/>
</dbReference>
<dbReference type="InterPro" id="IPR000571">
    <property type="entry name" value="Znf_CCCH"/>
</dbReference>
<feature type="compositionally biased region" description="Basic and acidic residues" evidence="5">
    <location>
        <begin position="228"/>
        <end position="239"/>
    </location>
</feature>
<feature type="region of interest" description="Disordered" evidence="5">
    <location>
        <begin position="26"/>
        <end position="206"/>
    </location>
</feature>
<proteinExistence type="predicted"/>
<reference evidence="7 8" key="2">
    <citation type="submission" date="2020-07" db="EMBL/GenBank/DDBJ databases">
        <title>Genome assembly of wild tea tree DASZ reveals pedigree and selection history of tea varieties.</title>
        <authorList>
            <person name="Zhang W."/>
        </authorList>
    </citation>
    <scope>NUCLEOTIDE SEQUENCE [LARGE SCALE GENOMIC DNA]</scope>
    <source>
        <strain evidence="8">cv. G240</strain>
        <tissue evidence="7">Leaf</tissue>
    </source>
</reference>
<feature type="compositionally biased region" description="Low complexity" evidence="5">
    <location>
        <begin position="36"/>
        <end position="49"/>
    </location>
</feature>
<dbReference type="EMBL" id="JACBKZ010000008">
    <property type="protein sequence ID" value="KAF5943802.1"/>
    <property type="molecule type" value="Genomic_DNA"/>
</dbReference>
<evidence type="ECO:0000256" key="5">
    <source>
        <dbReference type="SAM" id="MobiDB-lite"/>
    </source>
</evidence>
<feature type="compositionally biased region" description="Low complexity" evidence="5">
    <location>
        <begin position="513"/>
        <end position="527"/>
    </location>
</feature>
<comment type="caution">
    <text evidence="7">The sequence shown here is derived from an EMBL/GenBank/DDBJ whole genome shotgun (WGS) entry which is preliminary data.</text>
</comment>